<organism evidence="1 2">
    <name type="scientific">Thalassomonas viridans</name>
    <dbReference type="NCBI Taxonomy" id="137584"/>
    <lineage>
        <taxon>Bacteria</taxon>
        <taxon>Pseudomonadati</taxon>
        <taxon>Pseudomonadota</taxon>
        <taxon>Gammaproteobacteria</taxon>
        <taxon>Alteromonadales</taxon>
        <taxon>Colwelliaceae</taxon>
        <taxon>Thalassomonas</taxon>
    </lineage>
</organism>
<reference evidence="1 2" key="2">
    <citation type="journal article" date="2022" name="Mar. Drugs">
        <title>Bioassay-Guided Fractionation Leads to the Detection of Cholic Acid Generated by the Rare Thalassomonas sp.</title>
        <authorList>
            <person name="Pheiffer F."/>
            <person name="Schneider Y.K."/>
            <person name="Hansen E.H."/>
            <person name="Andersen J.H."/>
            <person name="Isaksson J."/>
            <person name="Busche T."/>
            <person name="R C."/>
            <person name="Kalinowski J."/>
            <person name="Zyl L.V."/>
            <person name="Trindade M."/>
        </authorList>
    </citation>
    <scope>NUCLEOTIDE SEQUENCE [LARGE SCALE GENOMIC DNA]</scope>
    <source>
        <strain evidence="1 2">XOM25</strain>
    </source>
</reference>
<dbReference type="KEGG" id="tvd:SG34_027820"/>
<evidence type="ECO:0000313" key="1">
    <source>
        <dbReference type="EMBL" id="WDE05064.1"/>
    </source>
</evidence>
<sequence length="70" mass="8157">MKIKEIIKKFIIENPSSLSGSIKEAEIIKEEGEFYWLISTGKYKKSGSYPTLEEAENSMHTFLKEQDINW</sequence>
<proteinExistence type="predicted"/>
<dbReference type="Proteomes" id="UP000032352">
    <property type="component" value="Chromosome"/>
</dbReference>
<accession>A0AAE9Z2W0</accession>
<evidence type="ECO:0000313" key="2">
    <source>
        <dbReference type="Proteomes" id="UP000032352"/>
    </source>
</evidence>
<dbReference type="AlphaFoldDB" id="A0AAE9Z2W0"/>
<gene>
    <name evidence="1" type="ORF">SG34_027820</name>
</gene>
<dbReference type="RefSeq" id="WP_044838784.1">
    <property type="nucleotide sequence ID" value="NZ_CP059733.1"/>
</dbReference>
<dbReference type="EMBL" id="CP059733">
    <property type="protein sequence ID" value="WDE05064.1"/>
    <property type="molecule type" value="Genomic_DNA"/>
</dbReference>
<protein>
    <submittedName>
        <fullName evidence="1">Uncharacterized protein</fullName>
    </submittedName>
</protein>
<name>A0AAE9Z2W0_9GAMM</name>
<reference evidence="1 2" key="1">
    <citation type="journal article" date="2015" name="Genome Announc.">
        <title>Draft Genome Sequences of Marine Isolates of Thalassomonas viridans and Thalassomonas actiniarum.</title>
        <authorList>
            <person name="Olonade I."/>
            <person name="van Zyl L.J."/>
            <person name="Trindade M."/>
        </authorList>
    </citation>
    <scope>NUCLEOTIDE SEQUENCE [LARGE SCALE GENOMIC DNA]</scope>
    <source>
        <strain evidence="1 2">XOM25</strain>
    </source>
</reference>
<keyword evidence="2" id="KW-1185">Reference proteome</keyword>